<sequence>MIKPSVEQALAVIATCADPKRLHQIALNARKSGELAVAQAAERRLYDLLPSSEPGTLEHDVWRSIHALEGTLTQEREKTTRLNRTRQKIDKVGELETVASLILRSKPSEGFHMLVERQMGDLLFEAVALRHRGRFDDTVLAAAEQRLLDAGIPI</sequence>
<dbReference type="RefSeq" id="WP_209857199.1">
    <property type="nucleotide sequence ID" value="NZ_JAGGJV010000014.1"/>
</dbReference>
<keyword evidence="2" id="KW-1185">Reference proteome</keyword>
<accession>A0ABS4EW58</accession>
<reference evidence="1 2" key="1">
    <citation type="submission" date="2021-03" db="EMBL/GenBank/DDBJ databases">
        <title>Genomic Encyclopedia of Type Strains, Phase IV (KMG-IV): sequencing the most valuable type-strain genomes for metagenomic binning, comparative biology and taxonomic classification.</title>
        <authorList>
            <person name="Goeker M."/>
        </authorList>
    </citation>
    <scope>NUCLEOTIDE SEQUENCE [LARGE SCALE GENOMIC DNA]</scope>
    <source>
        <strain evidence="1 2">DSM 26427</strain>
    </source>
</reference>
<gene>
    <name evidence="1" type="ORF">J2Z75_005732</name>
</gene>
<dbReference type="Proteomes" id="UP000823786">
    <property type="component" value="Unassembled WGS sequence"/>
</dbReference>
<proteinExistence type="predicted"/>
<evidence type="ECO:0000313" key="2">
    <source>
        <dbReference type="Proteomes" id="UP000823786"/>
    </source>
</evidence>
<comment type="caution">
    <text evidence="1">The sequence shown here is derived from an EMBL/GenBank/DDBJ whole genome shotgun (WGS) entry which is preliminary data.</text>
</comment>
<organism evidence="1 2">
    <name type="scientific">Rhizobium herbae</name>
    <dbReference type="NCBI Taxonomy" id="508661"/>
    <lineage>
        <taxon>Bacteria</taxon>
        <taxon>Pseudomonadati</taxon>
        <taxon>Pseudomonadota</taxon>
        <taxon>Alphaproteobacteria</taxon>
        <taxon>Hyphomicrobiales</taxon>
        <taxon>Rhizobiaceae</taxon>
        <taxon>Rhizobium/Agrobacterium group</taxon>
        <taxon>Rhizobium</taxon>
    </lineage>
</organism>
<protein>
    <submittedName>
        <fullName evidence="1">Uncharacterized protein</fullName>
    </submittedName>
</protein>
<dbReference type="EMBL" id="JAGGJV010000014">
    <property type="protein sequence ID" value="MBP1862201.1"/>
    <property type="molecule type" value="Genomic_DNA"/>
</dbReference>
<name>A0ABS4EW58_9HYPH</name>
<evidence type="ECO:0000313" key="1">
    <source>
        <dbReference type="EMBL" id="MBP1862201.1"/>
    </source>
</evidence>